<gene>
    <name evidence="1" type="ORF">DFH08DRAFT_924401</name>
</gene>
<dbReference type="PANTHER" id="PTHR47473">
    <property type="entry name" value="BTA1P"/>
    <property type="match status" value="1"/>
</dbReference>
<reference evidence="1" key="1">
    <citation type="submission" date="2023-03" db="EMBL/GenBank/DDBJ databases">
        <title>Massive genome expansion in bonnet fungi (Mycena s.s.) driven by repeated elements and novel gene families across ecological guilds.</title>
        <authorList>
            <consortium name="Lawrence Berkeley National Laboratory"/>
            <person name="Harder C.B."/>
            <person name="Miyauchi S."/>
            <person name="Viragh M."/>
            <person name="Kuo A."/>
            <person name="Thoen E."/>
            <person name="Andreopoulos B."/>
            <person name="Lu D."/>
            <person name="Skrede I."/>
            <person name="Drula E."/>
            <person name="Henrissat B."/>
            <person name="Morin E."/>
            <person name="Kohler A."/>
            <person name="Barry K."/>
            <person name="LaButti K."/>
            <person name="Morin E."/>
            <person name="Salamov A."/>
            <person name="Lipzen A."/>
            <person name="Mereny Z."/>
            <person name="Hegedus B."/>
            <person name="Baldrian P."/>
            <person name="Stursova M."/>
            <person name="Weitz H."/>
            <person name="Taylor A."/>
            <person name="Grigoriev I.V."/>
            <person name="Nagy L.G."/>
            <person name="Martin F."/>
            <person name="Kauserud H."/>
        </authorList>
    </citation>
    <scope>NUCLEOTIDE SEQUENCE</scope>
    <source>
        <strain evidence="1">CBHHK002</strain>
    </source>
</reference>
<organism evidence="1 2">
    <name type="scientific">Mycena albidolilacea</name>
    <dbReference type="NCBI Taxonomy" id="1033008"/>
    <lineage>
        <taxon>Eukaryota</taxon>
        <taxon>Fungi</taxon>
        <taxon>Dikarya</taxon>
        <taxon>Basidiomycota</taxon>
        <taxon>Agaricomycotina</taxon>
        <taxon>Agaricomycetes</taxon>
        <taxon>Agaricomycetidae</taxon>
        <taxon>Agaricales</taxon>
        <taxon>Marasmiineae</taxon>
        <taxon>Mycenaceae</taxon>
        <taxon>Mycena</taxon>
    </lineage>
</organism>
<comment type="caution">
    <text evidence="1">The sequence shown here is derived from an EMBL/GenBank/DDBJ whole genome shotgun (WGS) entry which is preliminary data.</text>
</comment>
<dbReference type="Pfam" id="PF11899">
    <property type="entry name" value="DUF3419"/>
    <property type="match status" value="1"/>
</dbReference>
<dbReference type="EMBL" id="JARIHO010000020">
    <property type="protein sequence ID" value="KAJ7346529.1"/>
    <property type="molecule type" value="Genomic_DNA"/>
</dbReference>
<dbReference type="SUPFAM" id="SSF53335">
    <property type="entry name" value="S-adenosyl-L-methionine-dependent methyltransferases"/>
    <property type="match status" value="1"/>
</dbReference>
<dbReference type="AlphaFoldDB" id="A0AAD7ERA4"/>
<evidence type="ECO:0000313" key="1">
    <source>
        <dbReference type="EMBL" id="KAJ7346529.1"/>
    </source>
</evidence>
<accession>A0AAD7ERA4</accession>
<keyword evidence="2" id="KW-1185">Reference proteome</keyword>
<evidence type="ECO:0008006" key="3">
    <source>
        <dbReference type="Google" id="ProtNLM"/>
    </source>
</evidence>
<dbReference type="Proteomes" id="UP001218218">
    <property type="component" value="Unassembled WGS sequence"/>
</dbReference>
<proteinExistence type="predicted"/>
<dbReference type="Gene3D" id="3.40.50.150">
    <property type="entry name" value="Vaccinia Virus protein VP39"/>
    <property type="match status" value="1"/>
</dbReference>
<dbReference type="CDD" id="cd02440">
    <property type="entry name" value="AdoMet_MTases"/>
    <property type="match status" value="1"/>
</dbReference>
<dbReference type="Pfam" id="PF13489">
    <property type="entry name" value="Methyltransf_23"/>
    <property type="match status" value="1"/>
</dbReference>
<dbReference type="PANTHER" id="PTHR47473:SF1">
    <property type="entry name" value="METHYLTRANSFERASE DOMAIN-CONTAINING PROTEIN"/>
    <property type="match status" value="1"/>
</dbReference>
<dbReference type="InterPro" id="IPR029063">
    <property type="entry name" value="SAM-dependent_MTases_sf"/>
</dbReference>
<sequence length="754" mass="85566">MLAPALALQLPTPALFLTACLAFYVLRSRFLRPYLKFIWHCFIRPIGAVDQKTRLDKFYEGQADVYDATRNGLLRGRNTMLSLSAAHLRSLRAAEPGKRLVWIDVGGGTGQNIELMNKHMPLDFFDAIYLIDLCEPLLDIARKRFANKGWTNVHVSCQDASEFTLPEWTKGNDPKGSVGFVTLSYSLSMIPSFYTVLDRIDHVLCPTNGLLAVVDFYTAGKQPSLHEKAIGGASKECGWLSRWFWQIWFDFDHVSLSPARRSYLEYKFGTIKSFNGRNRFILPFIVRIPYYIWLGRSRSCDVSRACHAFEVEGGNVIGNCSPAPFKATKEAEELVPLLQLGEPALQNEGGVVVNITPPLSSFHYHVNKSWRLPYYEQPVHKEFRTFIYSFTWEDPSEDMRQLKLSSADSMFVITSAGDNPLHYAAASSPQRIHCVDMNPCQGHLMELKLAGIQCLQYDDFFALFGEGRHANFRGLLDSKLAPHLSSSAYQFWRINSQSFSSSFYLRGYSGWALRLAAFIFRVAGVSKDIQALCTADTLEQQEEIWRKKLRPVLLNPLVAALLKNPVFCWNALGVPLNQRKMLLDDGNIYEFIRDTLEPLVSTYLLKTGNYFYLLALLGHYTPESCPEYLTRAGFDALKAQNGQVLDAFRLHTDSIVNVLRGLSERSLTRALIMDHLDWFAPGSSDVDEEVAELHRVLAPGGFVFWRSAARKPWYNANFERKGFQITALGVRKGKHGQALDRVNMYASFWRAIKI</sequence>
<protein>
    <recommendedName>
        <fullName evidence="3">Betaine lipid synthase</fullName>
    </recommendedName>
</protein>
<name>A0AAD7ERA4_9AGAR</name>
<evidence type="ECO:0000313" key="2">
    <source>
        <dbReference type="Proteomes" id="UP001218218"/>
    </source>
</evidence>
<dbReference type="InterPro" id="IPR021829">
    <property type="entry name" value="DUF3419"/>
</dbReference>